<keyword evidence="1" id="KW-1133">Transmembrane helix</keyword>
<accession>A0A1J5RQR0</accession>
<keyword evidence="1" id="KW-0472">Membrane</keyword>
<dbReference type="EMBL" id="MLJW01000116">
    <property type="protein sequence ID" value="OIQ98632.1"/>
    <property type="molecule type" value="Genomic_DNA"/>
</dbReference>
<dbReference type="Gene3D" id="3.30.160.250">
    <property type="match status" value="1"/>
</dbReference>
<dbReference type="AlphaFoldDB" id="A0A1J5RQR0"/>
<evidence type="ECO:0008006" key="3">
    <source>
        <dbReference type="Google" id="ProtNLM"/>
    </source>
</evidence>
<organism evidence="2">
    <name type="scientific">mine drainage metagenome</name>
    <dbReference type="NCBI Taxonomy" id="410659"/>
    <lineage>
        <taxon>unclassified sequences</taxon>
        <taxon>metagenomes</taxon>
        <taxon>ecological metagenomes</taxon>
    </lineage>
</organism>
<dbReference type="SUPFAM" id="SSF143100">
    <property type="entry name" value="TTHA1013/TTHA0281-like"/>
    <property type="match status" value="1"/>
</dbReference>
<sequence length="177" mass="20425">MSRKTTCSQHQLLLYLQANKLYLILLIIGLIEIAFVLYLLHEARKYRARRRDEQGRLSSDNESATITPYMVSSYLRTEEEMALYVQACIEEADGDSEFVTKAFCDVARAKRIQDVLGWRSLAFMVVEEEGAYVATCPELDIASEGDMIEESVDNLLEAVELYFLGNEPFPRWREEHK</sequence>
<evidence type="ECO:0000256" key="1">
    <source>
        <dbReference type="SAM" id="Phobius"/>
    </source>
</evidence>
<feature type="transmembrane region" description="Helical" evidence="1">
    <location>
        <begin position="21"/>
        <end position="40"/>
    </location>
</feature>
<gene>
    <name evidence="2" type="ORF">GALL_192900</name>
</gene>
<dbReference type="InterPro" id="IPR035069">
    <property type="entry name" value="TTHA1013/TTHA0281-like"/>
</dbReference>
<keyword evidence="1" id="KW-0812">Transmembrane</keyword>
<protein>
    <recommendedName>
        <fullName evidence="3">HicB-like antitoxin of toxin-antitoxin system domain-containing protein</fullName>
    </recommendedName>
</protein>
<evidence type="ECO:0000313" key="2">
    <source>
        <dbReference type="EMBL" id="OIQ98632.1"/>
    </source>
</evidence>
<proteinExistence type="predicted"/>
<name>A0A1J5RQR0_9ZZZZ</name>
<comment type="caution">
    <text evidence="2">The sequence shown here is derived from an EMBL/GenBank/DDBJ whole genome shotgun (WGS) entry which is preliminary data.</text>
</comment>
<reference evidence="2" key="1">
    <citation type="submission" date="2016-10" db="EMBL/GenBank/DDBJ databases">
        <title>Sequence of Gallionella enrichment culture.</title>
        <authorList>
            <person name="Poehlein A."/>
            <person name="Muehling M."/>
            <person name="Daniel R."/>
        </authorList>
    </citation>
    <scope>NUCLEOTIDE SEQUENCE</scope>
</reference>